<reference evidence="1 2" key="1">
    <citation type="journal article" date="2021" name="Elife">
        <title>Chloroplast acquisition without the gene transfer in kleptoplastic sea slugs, Plakobranchus ocellatus.</title>
        <authorList>
            <person name="Maeda T."/>
            <person name="Takahashi S."/>
            <person name="Yoshida T."/>
            <person name="Shimamura S."/>
            <person name="Takaki Y."/>
            <person name="Nagai Y."/>
            <person name="Toyoda A."/>
            <person name="Suzuki Y."/>
            <person name="Arimoto A."/>
            <person name="Ishii H."/>
            <person name="Satoh N."/>
            <person name="Nishiyama T."/>
            <person name="Hasebe M."/>
            <person name="Maruyama T."/>
            <person name="Minagawa J."/>
            <person name="Obokata J."/>
            <person name="Shigenobu S."/>
        </authorList>
    </citation>
    <scope>NUCLEOTIDE SEQUENCE [LARGE SCALE GENOMIC DNA]</scope>
</reference>
<evidence type="ECO:0000313" key="2">
    <source>
        <dbReference type="Proteomes" id="UP000762676"/>
    </source>
</evidence>
<keyword evidence="2" id="KW-1185">Reference proteome</keyword>
<evidence type="ECO:0000313" key="1">
    <source>
        <dbReference type="EMBL" id="GFR77190.1"/>
    </source>
</evidence>
<protein>
    <submittedName>
        <fullName evidence="1">Uncharacterized protein</fullName>
    </submittedName>
</protein>
<dbReference type="EMBL" id="BMAT01011680">
    <property type="protein sequence ID" value="GFR77190.1"/>
    <property type="molecule type" value="Genomic_DNA"/>
</dbReference>
<comment type="caution">
    <text evidence="1">The sequence shown here is derived from an EMBL/GenBank/DDBJ whole genome shotgun (WGS) entry which is preliminary data.</text>
</comment>
<proteinExistence type="predicted"/>
<sequence length="107" mass="11725">MERRERKTIPGSCDHAWTNGWTRSRPVKTVALGRLRHSVTPRALDQGLKVTIVPVKRLFTQLKLPKTAGPTISTTTCYDLILDGSGTGSQRRLLYQLPGSVPGSPTA</sequence>
<dbReference type="Proteomes" id="UP000762676">
    <property type="component" value="Unassembled WGS sequence"/>
</dbReference>
<organism evidence="1 2">
    <name type="scientific">Elysia marginata</name>
    <dbReference type="NCBI Taxonomy" id="1093978"/>
    <lineage>
        <taxon>Eukaryota</taxon>
        <taxon>Metazoa</taxon>
        <taxon>Spiralia</taxon>
        <taxon>Lophotrochozoa</taxon>
        <taxon>Mollusca</taxon>
        <taxon>Gastropoda</taxon>
        <taxon>Heterobranchia</taxon>
        <taxon>Euthyneura</taxon>
        <taxon>Panpulmonata</taxon>
        <taxon>Sacoglossa</taxon>
        <taxon>Placobranchoidea</taxon>
        <taxon>Plakobranchidae</taxon>
        <taxon>Elysia</taxon>
    </lineage>
</organism>
<gene>
    <name evidence="1" type="ORF">ElyMa_005818900</name>
</gene>
<dbReference type="AlphaFoldDB" id="A0AAV4FWR2"/>
<name>A0AAV4FWR2_9GAST</name>
<accession>A0AAV4FWR2</accession>